<comment type="caution">
    <text evidence="3">The sequence shown here is derived from an EMBL/GenBank/DDBJ whole genome shotgun (WGS) entry which is preliminary data.</text>
</comment>
<protein>
    <submittedName>
        <fullName evidence="3">Uncharacterized protein</fullName>
    </submittedName>
</protein>
<dbReference type="EMBL" id="JAUDEA010000002">
    <property type="protein sequence ID" value="MDM8270496.1"/>
    <property type="molecule type" value="Genomic_DNA"/>
</dbReference>
<evidence type="ECO:0000313" key="3">
    <source>
        <dbReference type="EMBL" id="MDM8270496.1"/>
    </source>
</evidence>
<proteinExistence type="predicted"/>
<dbReference type="RefSeq" id="WP_289510594.1">
    <property type="nucleotide sequence ID" value="NZ_JAUDEA010000002.1"/>
</dbReference>
<keyword evidence="2" id="KW-1133">Transmembrane helix</keyword>
<evidence type="ECO:0000256" key="1">
    <source>
        <dbReference type="SAM" id="MobiDB-lite"/>
    </source>
</evidence>
<feature type="compositionally biased region" description="Basic and acidic residues" evidence="1">
    <location>
        <begin position="49"/>
        <end position="64"/>
    </location>
</feature>
<reference evidence="3 4" key="3">
    <citation type="submission" date="2023-06" db="EMBL/GenBank/DDBJ databases">
        <authorList>
            <person name="Zeman M."/>
            <person name="Kubasova T."/>
            <person name="Jahodarova E."/>
            <person name="Nykrynova M."/>
            <person name="Rychlik I."/>
        </authorList>
    </citation>
    <scope>NUCLEOTIDE SEQUENCE [LARGE SCALE GENOMIC DNA]</scope>
    <source>
        <strain evidence="3 4">153_Feed</strain>
    </source>
</reference>
<reference evidence="4" key="1">
    <citation type="submission" date="2023-06" db="EMBL/GenBank/DDBJ databases">
        <title>Identification and characterization of horizontal gene transfer across gut microbiota members of farm animals based on homology search.</title>
        <authorList>
            <person name="Zeman M."/>
            <person name="Kubasova T."/>
            <person name="Jahodarova E."/>
            <person name="Nykrynova M."/>
            <person name="Rychlik I."/>
        </authorList>
    </citation>
    <scope>NUCLEOTIDE SEQUENCE [LARGE SCALE GENOMIC DNA]</scope>
    <source>
        <strain evidence="4">153_Feed</strain>
    </source>
</reference>
<organism evidence="3 4">
    <name type="scientific">Thermophilibacter provencensis</name>
    <dbReference type="NCBI Taxonomy" id="1852386"/>
    <lineage>
        <taxon>Bacteria</taxon>
        <taxon>Bacillati</taxon>
        <taxon>Actinomycetota</taxon>
        <taxon>Coriobacteriia</taxon>
        <taxon>Coriobacteriales</taxon>
        <taxon>Atopobiaceae</taxon>
        <taxon>Thermophilibacter</taxon>
    </lineage>
</organism>
<gene>
    <name evidence="3" type="ORF">QUW25_02160</name>
</gene>
<feature type="compositionally biased region" description="Basic residues" evidence="1">
    <location>
        <begin position="89"/>
        <end position="101"/>
    </location>
</feature>
<feature type="region of interest" description="Disordered" evidence="1">
    <location>
        <begin position="1"/>
        <end position="119"/>
    </location>
</feature>
<feature type="compositionally biased region" description="Low complexity" evidence="1">
    <location>
        <begin position="21"/>
        <end position="35"/>
    </location>
</feature>
<feature type="transmembrane region" description="Helical" evidence="2">
    <location>
        <begin position="124"/>
        <end position="143"/>
    </location>
</feature>
<evidence type="ECO:0000256" key="2">
    <source>
        <dbReference type="SAM" id="Phobius"/>
    </source>
</evidence>
<name>A0ABT7V1K8_9ACTN</name>
<keyword evidence="2" id="KW-0472">Membrane</keyword>
<dbReference type="Proteomes" id="UP001529256">
    <property type="component" value="Unassembled WGS sequence"/>
</dbReference>
<feature type="compositionally biased region" description="Acidic residues" evidence="1">
    <location>
        <begin position="36"/>
        <end position="48"/>
    </location>
</feature>
<sequence length="361" mass="38645">MSVLGSYRPEDEQVNPFNAGEPTLPWEEPEPLGSEEPPDEHDAYDEPEYVAHGEKGGTPHKDEDNYQAPTTRGHDYDAPSIDGHAAPGPKRKAARPPRRTARPGGQAPAPPEATSGQRGRNRGCLIALIVVIIAFSGLGGAVVSCVSSLGESAIDGVGAIFEDDSGYDDLEDDSDFDNYEIEPEESEGQDEAAAAAVEGALSSALSSPESGALYEQLVSFMDDKLYEIDGYTTSELGIDAGTWATWTIENTSLSLDGAYTYDDGTGTVYVCGSAPDANSFMWGLSDAYFEYLIDEGVGYGEPLSAEHVAYVQGVYADLLESYELGEGDVVYCGIEVTRQGDEWVVSDEALAEAYESIYSLF</sequence>
<keyword evidence="4" id="KW-1185">Reference proteome</keyword>
<reference evidence="3 4" key="2">
    <citation type="submission" date="2023-06" db="EMBL/GenBank/DDBJ databases">
        <title>Identification and characterization of horizontal gene transfer across gut microbiota members of farm animals based on homology search.</title>
        <authorList>
            <person name="Schwarzerova J."/>
            <person name="Nykrynova M."/>
            <person name="Jureckova K."/>
            <person name="Cejkova D."/>
            <person name="Rychlik I."/>
        </authorList>
    </citation>
    <scope>NUCLEOTIDE SEQUENCE [LARGE SCALE GENOMIC DNA]</scope>
    <source>
        <strain evidence="3 4">153_Feed</strain>
    </source>
</reference>
<keyword evidence="2" id="KW-0812">Transmembrane</keyword>
<accession>A0ABT7V1K8</accession>
<evidence type="ECO:0000313" key="4">
    <source>
        <dbReference type="Proteomes" id="UP001529256"/>
    </source>
</evidence>